<reference evidence="9 10" key="1">
    <citation type="submission" date="2018-06" db="EMBL/GenBank/DDBJ databases">
        <authorList>
            <consortium name="Pathogen Informatics"/>
            <person name="Doyle S."/>
        </authorList>
    </citation>
    <scope>NUCLEOTIDE SEQUENCE [LARGE SCALE GENOMIC DNA]</scope>
    <source>
        <strain evidence="9 10">NCTC11088</strain>
    </source>
</reference>
<name>A0A379DCF9_9FIRM</name>
<comment type="similarity">
    <text evidence="1 7">Belongs to the bacterial ribosomal protein bL9 family.</text>
</comment>
<dbReference type="HAMAP" id="MF_00503">
    <property type="entry name" value="Ribosomal_bL9"/>
    <property type="match status" value="1"/>
</dbReference>
<evidence type="ECO:0000313" key="9">
    <source>
        <dbReference type="EMBL" id="SUB74933.1"/>
    </source>
</evidence>
<keyword evidence="3 7" id="KW-0694">RNA-binding</keyword>
<dbReference type="Gene3D" id="3.40.5.10">
    <property type="entry name" value="Ribosomal protein L9, N-terminal domain"/>
    <property type="match status" value="1"/>
</dbReference>
<dbReference type="Pfam" id="PF03948">
    <property type="entry name" value="Ribosomal_L9_C"/>
    <property type="match status" value="1"/>
</dbReference>
<keyword evidence="2 7" id="KW-0699">rRNA-binding</keyword>
<dbReference type="GO" id="GO:0006412">
    <property type="term" value="P:translation"/>
    <property type="evidence" value="ECO:0007669"/>
    <property type="project" value="UniProtKB-UniRule"/>
</dbReference>
<evidence type="ECO:0000256" key="6">
    <source>
        <dbReference type="ARBA" id="ARBA00035292"/>
    </source>
</evidence>
<dbReference type="InterPro" id="IPR020070">
    <property type="entry name" value="Ribosomal_bL9_N"/>
</dbReference>
<dbReference type="GO" id="GO:0019843">
    <property type="term" value="F:rRNA binding"/>
    <property type="evidence" value="ECO:0007669"/>
    <property type="project" value="UniProtKB-UniRule"/>
</dbReference>
<dbReference type="AlphaFoldDB" id="A0A379DCF9"/>
<evidence type="ECO:0000313" key="10">
    <source>
        <dbReference type="Proteomes" id="UP000254777"/>
    </source>
</evidence>
<accession>A0A379DCF9</accession>
<evidence type="ECO:0000256" key="5">
    <source>
        <dbReference type="ARBA" id="ARBA00023274"/>
    </source>
</evidence>
<dbReference type="InterPro" id="IPR036935">
    <property type="entry name" value="Ribosomal_bL9_N_sf"/>
</dbReference>
<evidence type="ECO:0000256" key="7">
    <source>
        <dbReference type="HAMAP-Rule" id="MF_00503"/>
    </source>
</evidence>
<sequence length="148" mass="16610">MKVILLKDDKNLGKAGSLVEAKDGYARNFLIPRKVAIEANEENLKKWEEDNEKRAEEEKKNRAEFTEVKKKIEAGKVVIKAKSGEGGRLFGAITSQNIKEALEEQLKITLDKKKIELSENIKMEATKTVPVKLYPGITANLKVTVEAE</sequence>
<dbReference type="Proteomes" id="UP000254777">
    <property type="component" value="Unassembled WGS sequence"/>
</dbReference>
<dbReference type="InterPro" id="IPR020594">
    <property type="entry name" value="Ribosomal_bL9_bac/chp"/>
</dbReference>
<comment type="function">
    <text evidence="7">Binds to the 23S rRNA.</text>
</comment>
<dbReference type="SUPFAM" id="SSF55653">
    <property type="entry name" value="Ribosomal protein L9 C-domain"/>
    <property type="match status" value="1"/>
</dbReference>
<dbReference type="PROSITE" id="PS00651">
    <property type="entry name" value="RIBOSOMAL_L9"/>
    <property type="match status" value="1"/>
</dbReference>
<dbReference type="InterPro" id="IPR020069">
    <property type="entry name" value="Ribosomal_bL9_C"/>
</dbReference>
<organism evidence="9 10">
    <name type="scientific">Peptoniphilus indolicus</name>
    <dbReference type="NCBI Taxonomy" id="33030"/>
    <lineage>
        <taxon>Bacteria</taxon>
        <taxon>Bacillati</taxon>
        <taxon>Bacillota</taxon>
        <taxon>Tissierellia</taxon>
        <taxon>Tissierellales</taxon>
        <taxon>Peptoniphilaceae</taxon>
        <taxon>Peptoniphilus</taxon>
    </lineage>
</organism>
<dbReference type="RefSeq" id="WP_004819440.1">
    <property type="nucleotide sequence ID" value="NZ_UGTH01000001.1"/>
</dbReference>
<dbReference type="InterPro" id="IPR000244">
    <property type="entry name" value="Ribosomal_bL9"/>
</dbReference>
<evidence type="ECO:0000259" key="8">
    <source>
        <dbReference type="PROSITE" id="PS00651"/>
    </source>
</evidence>
<dbReference type="EMBL" id="UGTH01000001">
    <property type="protein sequence ID" value="SUB74933.1"/>
    <property type="molecule type" value="Genomic_DNA"/>
</dbReference>
<dbReference type="Pfam" id="PF01281">
    <property type="entry name" value="Ribosomal_L9_N"/>
    <property type="match status" value="1"/>
</dbReference>
<dbReference type="SUPFAM" id="SSF55658">
    <property type="entry name" value="L9 N-domain-like"/>
    <property type="match status" value="1"/>
</dbReference>
<evidence type="ECO:0000256" key="2">
    <source>
        <dbReference type="ARBA" id="ARBA00022730"/>
    </source>
</evidence>
<dbReference type="Gene3D" id="3.10.430.100">
    <property type="entry name" value="Ribosomal protein L9, C-terminal domain"/>
    <property type="match status" value="1"/>
</dbReference>
<feature type="domain" description="Ribosomal protein L9" evidence="8">
    <location>
        <begin position="13"/>
        <end position="40"/>
    </location>
</feature>
<dbReference type="GO" id="GO:0003735">
    <property type="term" value="F:structural constituent of ribosome"/>
    <property type="evidence" value="ECO:0007669"/>
    <property type="project" value="InterPro"/>
</dbReference>
<gene>
    <name evidence="7 9" type="primary">rplI</name>
    <name evidence="9" type="ORF">NCTC11088_00695</name>
</gene>
<dbReference type="InterPro" id="IPR009027">
    <property type="entry name" value="Ribosomal_bL9/RNase_H1_N"/>
</dbReference>
<evidence type="ECO:0000256" key="4">
    <source>
        <dbReference type="ARBA" id="ARBA00022980"/>
    </source>
</evidence>
<dbReference type="GO" id="GO:0005840">
    <property type="term" value="C:ribosome"/>
    <property type="evidence" value="ECO:0007669"/>
    <property type="project" value="UniProtKB-KW"/>
</dbReference>
<proteinExistence type="inferred from homology"/>
<dbReference type="GO" id="GO:1990904">
    <property type="term" value="C:ribonucleoprotein complex"/>
    <property type="evidence" value="ECO:0007669"/>
    <property type="project" value="UniProtKB-KW"/>
</dbReference>
<dbReference type="InterPro" id="IPR036791">
    <property type="entry name" value="Ribosomal_bL9_C_sf"/>
</dbReference>
<protein>
    <recommendedName>
        <fullName evidence="6 7">Large ribosomal subunit protein bL9</fullName>
    </recommendedName>
</protein>
<dbReference type="NCBIfam" id="TIGR00158">
    <property type="entry name" value="L9"/>
    <property type="match status" value="1"/>
</dbReference>
<evidence type="ECO:0000256" key="3">
    <source>
        <dbReference type="ARBA" id="ARBA00022884"/>
    </source>
</evidence>
<keyword evidence="5 7" id="KW-0687">Ribonucleoprotein</keyword>
<keyword evidence="4 7" id="KW-0689">Ribosomal protein</keyword>
<dbReference type="PANTHER" id="PTHR21368">
    <property type="entry name" value="50S RIBOSOMAL PROTEIN L9"/>
    <property type="match status" value="1"/>
</dbReference>
<evidence type="ECO:0000256" key="1">
    <source>
        <dbReference type="ARBA" id="ARBA00010605"/>
    </source>
</evidence>